<dbReference type="eggNOG" id="KOG1014">
    <property type="taxonomic scope" value="Eukaryota"/>
</dbReference>
<comment type="subcellular location">
    <subcellularLocation>
        <location evidence="1">Mitochondrion</location>
    </subcellularLocation>
</comment>
<keyword evidence="7" id="KW-0472">Membrane</keyword>
<feature type="region of interest" description="Disordered" evidence="6">
    <location>
        <begin position="312"/>
        <end position="335"/>
    </location>
</feature>
<dbReference type="PROSITE" id="PS00061">
    <property type="entry name" value="ADH_SHORT"/>
    <property type="match status" value="1"/>
</dbReference>
<dbReference type="PANTHER" id="PTHR44889">
    <property type="entry name" value="INACTIVE HYDROXYSTEROID DEHYDROGENASE-LIKE PROTEIN 1"/>
    <property type="match status" value="1"/>
</dbReference>
<dbReference type="GO" id="GO:0004303">
    <property type="term" value="F:estradiol 17-beta-dehydrogenase [NAD(P)+] activity"/>
    <property type="evidence" value="ECO:0007669"/>
    <property type="project" value="UniProtKB-EC"/>
</dbReference>
<protein>
    <submittedName>
        <fullName evidence="8 9">Steroid dehydrogenase, putative</fullName>
        <ecNumber evidence="8">1.1.1.62</ecNumber>
    </submittedName>
</protein>
<evidence type="ECO:0000313" key="8">
    <source>
        <dbReference type="EMBL" id="EEB09907.1"/>
    </source>
</evidence>
<evidence type="ECO:0000256" key="6">
    <source>
        <dbReference type="SAM" id="MobiDB-lite"/>
    </source>
</evidence>
<keyword evidence="10" id="KW-1185">Reference proteome</keyword>
<dbReference type="OMA" id="NINMMAV"/>
<reference evidence="8" key="1">
    <citation type="submission" date="2007-04" db="EMBL/GenBank/DDBJ databases">
        <title>Annotation of Pediculus humanus corporis strain USDA.</title>
        <authorList>
            <person name="Kirkness E."/>
            <person name="Hannick L."/>
            <person name="Hass B."/>
            <person name="Bruggner R."/>
            <person name="Lawson D."/>
            <person name="Bidwell S."/>
            <person name="Joardar V."/>
            <person name="Caler E."/>
            <person name="Walenz B."/>
            <person name="Inman J."/>
            <person name="Schobel S."/>
            <person name="Galinsky K."/>
            <person name="Amedeo P."/>
            <person name="Strausberg R."/>
        </authorList>
    </citation>
    <scope>NUCLEOTIDE SEQUENCE</scope>
    <source>
        <strain evidence="8">USDA</strain>
    </source>
</reference>
<reference evidence="9" key="3">
    <citation type="submission" date="2021-02" db="UniProtKB">
        <authorList>
            <consortium name="EnsemblMetazoa"/>
        </authorList>
    </citation>
    <scope>IDENTIFICATION</scope>
    <source>
        <strain evidence="9">USDA</strain>
    </source>
</reference>
<dbReference type="InterPro" id="IPR052149">
    <property type="entry name" value="17-beta-HSD3-like"/>
</dbReference>
<dbReference type="PRINTS" id="PR00080">
    <property type="entry name" value="SDRFAMILY"/>
</dbReference>
<dbReference type="Pfam" id="PF00106">
    <property type="entry name" value="adh_short"/>
    <property type="match status" value="1"/>
</dbReference>
<dbReference type="GeneID" id="8233385"/>
<keyword evidence="4" id="KW-0496">Mitochondrion</keyword>
<dbReference type="EMBL" id="DS234988">
    <property type="protein sequence ID" value="EEB09907.1"/>
    <property type="molecule type" value="Genomic_DNA"/>
</dbReference>
<dbReference type="VEuPathDB" id="VectorBase:PHUM004100"/>
<evidence type="ECO:0000313" key="10">
    <source>
        <dbReference type="Proteomes" id="UP000009046"/>
    </source>
</evidence>
<dbReference type="OrthoDB" id="5545019at2759"/>
<dbReference type="InParanoid" id="E0V951"/>
<evidence type="ECO:0000256" key="4">
    <source>
        <dbReference type="ARBA" id="ARBA00023128"/>
    </source>
</evidence>
<dbReference type="CDD" id="cd05356">
    <property type="entry name" value="17beta-HSD1_like_SDR_c"/>
    <property type="match status" value="1"/>
</dbReference>
<dbReference type="AlphaFoldDB" id="E0V951"/>
<comment type="similarity">
    <text evidence="5">Belongs to the short-chain dehydrogenases/reductases (SDR) family. 17-beta-HSD 3 subfamily.</text>
</comment>
<dbReference type="PIRSF" id="PIRSF000126">
    <property type="entry name" value="11-beta-HSD1"/>
    <property type="match status" value="1"/>
</dbReference>
<dbReference type="InterPro" id="IPR036291">
    <property type="entry name" value="NAD(P)-bd_dom_sf"/>
</dbReference>
<accession>E0V951</accession>
<reference evidence="8" key="2">
    <citation type="submission" date="2007-04" db="EMBL/GenBank/DDBJ databases">
        <title>The genome of the human body louse.</title>
        <authorList>
            <consortium name="The Human Body Louse Genome Consortium"/>
            <person name="Kirkness E."/>
            <person name="Walenz B."/>
            <person name="Hass B."/>
            <person name="Bruggner R."/>
            <person name="Strausberg R."/>
        </authorList>
    </citation>
    <scope>NUCLEOTIDE SEQUENCE</scope>
    <source>
        <strain evidence="8">USDA</strain>
    </source>
</reference>
<dbReference type="PRINTS" id="PR00081">
    <property type="entry name" value="GDHRDH"/>
</dbReference>
<keyword evidence="2" id="KW-0521">NADP</keyword>
<dbReference type="RefSeq" id="XP_002422645.1">
    <property type="nucleotide sequence ID" value="XM_002422600.1"/>
</dbReference>
<evidence type="ECO:0000256" key="7">
    <source>
        <dbReference type="SAM" id="Phobius"/>
    </source>
</evidence>
<gene>
    <name evidence="9" type="primary">8233385</name>
    <name evidence="8" type="ORF">Phum_PHUM004100</name>
</gene>
<evidence type="ECO:0000313" key="9">
    <source>
        <dbReference type="EnsemblMetazoa" id="PHUM004100-PA"/>
    </source>
</evidence>
<dbReference type="Gene3D" id="3.40.50.720">
    <property type="entry name" value="NAD(P)-binding Rossmann-like Domain"/>
    <property type="match status" value="1"/>
</dbReference>
<dbReference type="PANTHER" id="PTHR44889:SF1">
    <property type="entry name" value="INACTIVE HYDROXYSTEROID DEHYDROGENASE-LIKE PROTEIN 1"/>
    <property type="match status" value="1"/>
</dbReference>
<dbReference type="InterPro" id="IPR002347">
    <property type="entry name" value="SDR_fam"/>
</dbReference>
<dbReference type="EC" id="1.1.1.62" evidence="8"/>
<dbReference type="KEGG" id="phu:Phum_PHUM004100"/>
<dbReference type="EnsemblMetazoa" id="PHUM004100-RA">
    <property type="protein sequence ID" value="PHUM004100-PA"/>
    <property type="gene ID" value="PHUM004100"/>
</dbReference>
<dbReference type="FunFam" id="3.40.50.720:FF:000137">
    <property type="entry name" value="Hydroxysteroid (17-beta) dehydrogenase 3"/>
    <property type="match status" value="1"/>
</dbReference>
<sequence>MMNFFNVSAYVGAFFVAWFILDLLIKIIQGIRAHFMSEMIPLSVKFGTWAVVTGSTDGIGKAYALGLAKRGINIVLISRNEKKLTDLSQEIMHRHLVTVKTITADFSKGEIIFDKIKKELEDIPVGMLINNVGKQYTRPMYVGDVNDRELWDIININIATTVMMTKMILPKMVERKKGGIVNISSGSEHQPLPFMTVYAASKAFIKSFSDALRFEYRKYGITVQHLSPMFVNTKMNDFSHRLRQTGIFIPDAETYANNAINLLGILNNSSGYWAHGLQSYLTKIPPIWIRTYIGAIMNQVFMNDYYNNNNSNNNTNGNNKITSDSMDRVKEIKKN</sequence>
<dbReference type="GO" id="GO:0005739">
    <property type="term" value="C:mitochondrion"/>
    <property type="evidence" value="ECO:0007669"/>
    <property type="project" value="UniProtKB-SubCell"/>
</dbReference>
<name>E0V951_PEDHC</name>
<dbReference type="STRING" id="121224.E0V951"/>
<organism>
    <name type="scientific">Pediculus humanus subsp. corporis</name>
    <name type="common">Body louse</name>
    <dbReference type="NCBI Taxonomy" id="121224"/>
    <lineage>
        <taxon>Eukaryota</taxon>
        <taxon>Metazoa</taxon>
        <taxon>Ecdysozoa</taxon>
        <taxon>Arthropoda</taxon>
        <taxon>Hexapoda</taxon>
        <taxon>Insecta</taxon>
        <taxon>Pterygota</taxon>
        <taxon>Neoptera</taxon>
        <taxon>Paraneoptera</taxon>
        <taxon>Psocodea</taxon>
        <taxon>Troctomorpha</taxon>
        <taxon>Phthiraptera</taxon>
        <taxon>Anoplura</taxon>
        <taxon>Pediculidae</taxon>
        <taxon>Pediculus</taxon>
    </lineage>
</organism>
<keyword evidence="3 8" id="KW-0560">Oxidoreductase</keyword>
<feature type="compositionally biased region" description="Basic and acidic residues" evidence="6">
    <location>
        <begin position="325"/>
        <end position="335"/>
    </location>
</feature>
<evidence type="ECO:0000256" key="5">
    <source>
        <dbReference type="ARBA" id="ARBA00038261"/>
    </source>
</evidence>
<dbReference type="SUPFAM" id="SSF51735">
    <property type="entry name" value="NAD(P)-binding Rossmann-fold domains"/>
    <property type="match status" value="1"/>
</dbReference>
<keyword evidence="7" id="KW-0812">Transmembrane</keyword>
<dbReference type="EMBL" id="AAZO01000048">
    <property type="status" value="NOT_ANNOTATED_CDS"/>
    <property type="molecule type" value="Genomic_DNA"/>
</dbReference>
<dbReference type="Proteomes" id="UP000009046">
    <property type="component" value="Unassembled WGS sequence"/>
</dbReference>
<dbReference type="HOGENOM" id="CLU_010194_38_0_1"/>
<dbReference type="InterPro" id="IPR020904">
    <property type="entry name" value="Sc_DH/Rdtase_CS"/>
</dbReference>
<evidence type="ECO:0000256" key="1">
    <source>
        <dbReference type="ARBA" id="ARBA00004173"/>
    </source>
</evidence>
<evidence type="ECO:0000256" key="2">
    <source>
        <dbReference type="ARBA" id="ARBA00022857"/>
    </source>
</evidence>
<evidence type="ECO:0000256" key="3">
    <source>
        <dbReference type="ARBA" id="ARBA00023002"/>
    </source>
</evidence>
<dbReference type="FunCoup" id="E0V951">
    <property type="interactions" value="812"/>
</dbReference>
<feature type="transmembrane region" description="Helical" evidence="7">
    <location>
        <begin position="6"/>
        <end position="25"/>
    </location>
</feature>
<keyword evidence="7" id="KW-1133">Transmembrane helix</keyword>
<dbReference type="CTD" id="8233385"/>
<proteinExistence type="inferred from homology"/>